<comment type="caution">
    <text evidence="1">The sequence shown here is derived from an EMBL/GenBank/DDBJ whole genome shotgun (WGS) entry which is preliminary data.</text>
</comment>
<proteinExistence type="predicted"/>
<protein>
    <recommendedName>
        <fullName evidence="3">Flagellar FliJ protein</fullName>
    </recommendedName>
</protein>
<sequence>MPLGRRKKLEKLLSLHGKLSASHEARRTACLAAAAAARCDAETLKSRFDAPGSMFALFPELYHERIARAQARETEERQRADEEGRALARLAMREKALKRHLDQERAWEARMGEERALLEWVETRTSQAPAS</sequence>
<dbReference type="Proteomes" id="UP001205906">
    <property type="component" value="Unassembled WGS sequence"/>
</dbReference>
<evidence type="ECO:0000313" key="1">
    <source>
        <dbReference type="EMBL" id="MCO6051071.1"/>
    </source>
</evidence>
<keyword evidence="2" id="KW-1185">Reference proteome</keyword>
<dbReference type="RefSeq" id="WP_252820290.1">
    <property type="nucleotide sequence ID" value="NZ_JAMXQS010000007.1"/>
</dbReference>
<reference evidence="1 2" key="1">
    <citation type="submission" date="2022-06" db="EMBL/GenBank/DDBJ databases">
        <title>Mesorhizobium sp. strain RP14 Genome sequencing and assembly.</title>
        <authorList>
            <person name="Kim I."/>
        </authorList>
    </citation>
    <scope>NUCLEOTIDE SEQUENCE [LARGE SCALE GENOMIC DNA]</scope>
    <source>
        <strain evidence="2">RP14(2022)</strain>
    </source>
</reference>
<organism evidence="1 2">
    <name type="scientific">Mesorhizobium liriopis</name>
    <dbReference type="NCBI Taxonomy" id="2953882"/>
    <lineage>
        <taxon>Bacteria</taxon>
        <taxon>Pseudomonadati</taxon>
        <taxon>Pseudomonadota</taxon>
        <taxon>Alphaproteobacteria</taxon>
        <taxon>Hyphomicrobiales</taxon>
        <taxon>Phyllobacteriaceae</taxon>
        <taxon>Mesorhizobium</taxon>
    </lineage>
</organism>
<name>A0ABT1C8A3_9HYPH</name>
<accession>A0ABT1C8A3</accession>
<gene>
    <name evidence="1" type="ORF">NGM99_14905</name>
</gene>
<dbReference type="EMBL" id="JAMXQS010000007">
    <property type="protein sequence ID" value="MCO6051071.1"/>
    <property type="molecule type" value="Genomic_DNA"/>
</dbReference>
<evidence type="ECO:0000313" key="2">
    <source>
        <dbReference type="Proteomes" id="UP001205906"/>
    </source>
</evidence>
<evidence type="ECO:0008006" key="3">
    <source>
        <dbReference type="Google" id="ProtNLM"/>
    </source>
</evidence>